<feature type="transmembrane region" description="Helical" evidence="1">
    <location>
        <begin position="51"/>
        <end position="72"/>
    </location>
</feature>
<evidence type="ECO:0000313" key="2">
    <source>
        <dbReference type="EMBL" id="MFC4619976.1"/>
    </source>
</evidence>
<sequence>MSHLTLLIFAGIVYFIIRQFLPQKVQRFDFVTLPILAAINAYRHLPDPLAWNLGAEFFITGMFSLVVGAWQGYKTKVHNKEEEVYIIGGFPYLLAWIMLVVGRLLIKMFFEGTDSLTDFTSNEWLMWSGMALTSAARGGVLYLLHPEIGKQLKSQKNKKSQ</sequence>
<organism evidence="2 3">
    <name type="scientific">Camelliibacillus cellulosilyticus</name>
    <dbReference type="NCBI Taxonomy" id="2174486"/>
    <lineage>
        <taxon>Bacteria</taxon>
        <taxon>Bacillati</taxon>
        <taxon>Bacillota</taxon>
        <taxon>Bacilli</taxon>
        <taxon>Bacillales</taxon>
        <taxon>Sporolactobacillaceae</taxon>
        <taxon>Camelliibacillus</taxon>
    </lineage>
</organism>
<reference evidence="3" key="1">
    <citation type="journal article" date="2019" name="Int. J. Syst. Evol. Microbiol.">
        <title>The Global Catalogue of Microorganisms (GCM) 10K type strain sequencing project: providing services to taxonomists for standard genome sequencing and annotation.</title>
        <authorList>
            <consortium name="The Broad Institute Genomics Platform"/>
            <consortium name="The Broad Institute Genome Sequencing Center for Infectious Disease"/>
            <person name="Wu L."/>
            <person name="Ma J."/>
        </authorList>
    </citation>
    <scope>NUCLEOTIDE SEQUENCE [LARGE SCALE GENOMIC DNA]</scope>
    <source>
        <strain evidence="3">CGMCC 1.16306</strain>
    </source>
</reference>
<dbReference type="Proteomes" id="UP001596022">
    <property type="component" value="Unassembled WGS sequence"/>
</dbReference>
<feature type="transmembrane region" description="Helical" evidence="1">
    <location>
        <begin position="84"/>
        <end position="104"/>
    </location>
</feature>
<evidence type="ECO:0000313" key="3">
    <source>
        <dbReference type="Proteomes" id="UP001596022"/>
    </source>
</evidence>
<keyword evidence="1" id="KW-1133">Transmembrane helix</keyword>
<accession>A0ABV9GP55</accession>
<dbReference type="EMBL" id="JBHSFW010000014">
    <property type="protein sequence ID" value="MFC4619976.1"/>
    <property type="molecule type" value="Genomic_DNA"/>
</dbReference>
<feature type="transmembrane region" description="Helical" evidence="1">
    <location>
        <begin position="124"/>
        <end position="144"/>
    </location>
</feature>
<evidence type="ECO:0000256" key="1">
    <source>
        <dbReference type="SAM" id="Phobius"/>
    </source>
</evidence>
<keyword evidence="1" id="KW-0472">Membrane</keyword>
<keyword evidence="1" id="KW-0812">Transmembrane</keyword>
<name>A0ABV9GP55_9BACL</name>
<gene>
    <name evidence="2" type="ORF">ACFO4N_14780</name>
</gene>
<proteinExistence type="predicted"/>
<protein>
    <recommendedName>
        <fullName evidence="4">Membrane protein CcdC involved in cytochrome C biogenesis</fullName>
    </recommendedName>
</protein>
<comment type="caution">
    <text evidence="2">The sequence shown here is derived from an EMBL/GenBank/DDBJ whole genome shotgun (WGS) entry which is preliminary data.</text>
</comment>
<dbReference type="RefSeq" id="WP_376847064.1">
    <property type="nucleotide sequence ID" value="NZ_JBHSFW010000014.1"/>
</dbReference>
<keyword evidence="3" id="KW-1185">Reference proteome</keyword>
<evidence type="ECO:0008006" key="4">
    <source>
        <dbReference type="Google" id="ProtNLM"/>
    </source>
</evidence>